<keyword evidence="2" id="KW-0540">Nuclease</keyword>
<dbReference type="RefSeq" id="WP_193996004.1">
    <property type="nucleotide sequence ID" value="NZ_JADEXP010000376.1"/>
</dbReference>
<dbReference type="InterPro" id="IPR012296">
    <property type="entry name" value="Nuclease_put_TT1808"/>
</dbReference>
<dbReference type="EMBL" id="JADEXP010000376">
    <property type="protein sequence ID" value="MBE9070119.1"/>
    <property type="molecule type" value="Genomic_DNA"/>
</dbReference>
<dbReference type="CDD" id="cd06260">
    <property type="entry name" value="DUF820-like"/>
    <property type="match status" value="1"/>
</dbReference>
<dbReference type="InterPro" id="IPR011335">
    <property type="entry name" value="Restrct_endonuc-II-like"/>
</dbReference>
<keyword evidence="3" id="KW-1185">Reference proteome</keyword>
<dbReference type="Pfam" id="PF05685">
    <property type="entry name" value="Uma2"/>
    <property type="match status" value="1"/>
</dbReference>
<reference evidence="2" key="1">
    <citation type="submission" date="2020-10" db="EMBL/GenBank/DDBJ databases">
        <authorList>
            <person name="Castelo-Branco R."/>
            <person name="Eusebio N."/>
            <person name="Adriana R."/>
            <person name="Vieira A."/>
            <person name="Brugerolle De Fraissinette N."/>
            <person name="Rezende De Castro R."/>
            <person name="Schneider M.P."/>
            <person name="Vasconcelos V."/>
            <person name="Leao P.N."/>
        </authorList>
    </citation>
    <scope>NUCLEOTIDE SEQUENCE</scope>
    <source>
        <strain evidence="2">LEGE 11479</strain>
    </source>
</reference>
<dbReference type="Proteomes" id="UP000615026">
    <property type="component" value="Unassembled WGS sequence"/>
</dbReference>
<protein>
    <submittedName>
        <fullName evidence="2">Uma2 family endonuclease</fullName>
    </submittedName>
</protein>
<keyword evidence="2" id="KW-0378">Hydrolase</keyword>
<dbReference type="Gene3D" id="3.90.1570.10">
    <property type="entry name" value="tt1808, chain A"/>
    <property type="match status" value="1"/>
</dbReference>
<evidence type="ECO:0000313" key="3">
    <source>
        <dbReference type="Proteomes" id="UP000615026"/>
    </source>
</evidence>
<keyword evidence="2" id="KW-0255">Endonuclease</keyword>
<dbReference type="InterPro" id="IPR008538">
    <property type="entry name" value="Uma2"/>
</dbReference>
<dbReference type="AlphaFoldDB" id="A0A929FCL3"/>
<sequence>MVQTTPIISDRELLQLSAMNPGLRFERNADGSLVTMPPTGGSSGNREARVITRLGVWVEDNDLGDYFSSSTGFRLPNGAVRSPDAAFIAKGRLPAGWDQGKDAFITVVPDFVVEIRSQNDRLRDLEAKMIEYVENGVRLGWLLDRQNRQARAYRSDGSVTHYPDTAILNGESVLPGFTLVLKQFL</sequence>
<dbReference type="GO" id="GO:0004519">
    <property type="term" value="F:endonuclease activity"/>
    <property type="evidence" value="ECO:0007669"/>
    <property type="project" value="UniProtKB-KW"/>
</dbReference>
<evidence type="ECO:0000313" key="2">
    <source>
        <dbReference type="EMBL" id="MBE9070119.1"/>
    </source>
</evidence>
<feature type="domain" description="Putative restriction endonuclease" evidence="1">
    <location>
        <begin position="12"/>
        <end position="179"/>
    </location>
</feature>
<dbReference type="PANTHER" id="PTHR34107:SF1">
    <property type="entry name" value="SLL0198 PROTEIN"/>
    <property type="match status" value="1"/>
</dbReference>
<dbReference type="PANTHER" id="PTHR34107">
    <property type="entry name" value="SLL0198 PROTEIN-RELATED"/>
    <property type="match status" value="1"/>
</dbReference>
<evidence type="ECO:0000259" key="1">
    <source>
        <dbReference type="Pfam" id="PF05685"/>
    </source>
</evidence>
<gene>
    <name evidence="2" type="ORF">IQ260_26100</name>
</gene>
<comment type="caution">
    <text evidence="2">The sequence shown here is derived from an EMBL/GenBank/DDBJ whole genome shotgun (WGS) entry which is preliminary data.</text>
</comment>
<proteinExistence type="predicted"/>
<dbReference type="SUPFAM" id="SSF52980">
    <property type="entry name" value="Restriction endonuclease-like"/>
    <property type="match status" value="1"/>
</dbReference>
<organism evidence="2 3">
    <name type="scientific">Leptolyngbya cf. ectocarpi LEGE 11479</name>
    <dbReference type="NCBI Taxonomy" id="1828722"/>
    <lineage>
        <taxon>Bacteria</taxon>
        <taxon>Bacillati</taxon>
        <taxon>Cyanobacteriota</taxon>
        <taxon>Cyanophyceae</taxon>
        <taxon>Leptolyngbyales</taxon>
        <taxon>Leptolyngbyaceae</taxon>
        <taxon>Leptolyngbya group</taxon>
        <taxon>Leptolyngbya</taxon>
    </lineage>
</organism>
<accession>A0A929FCL3</accession>
<name>A0A929FCL3_LEPEC</name>